<evidence type="ECO:0000313" key="4">
    <source>
        <dbReference type="Proteomes" id="UP000704712"/>
    </source>
</evidence>
<organism evidence="3 4">
    <name type="scientific">Phytophthora infestans</name>
    <name type="common">Potato late blight agent</name>
    <name type="synonym">Botrytis infestans</name>
    <dbReference type="NCBI Taxonomy" id="4787"/>
    <lineage>
        <taxon>Eukaryota</taxon>
        <taxon>Sar</taxon>
        <taxon>Stramenopiles</taxon>
        <taxon>Oomycota</taxon>
        <taxon>Peronosporomycetes</taxon>
        <taxon>Peronosporales</taxon>
        <taxon>Peronosporaceae</taxon>
        <taxon>Phytophthora</taxon>
    </lineage>
</organism>
<comment type="caution">
    <text evidence="3">The sequence shown here is derived from an EMBL/GenBank/DDBJ whole genome shotgun (WGS) entry which is preliminary data.</text>
</comment>
<dbReference type="InterPro" id="IPR046539">
    <property type="entry name" value="DUF6604"/>
</dbReference>
<dbReference type="Proteomes" id="UP000704712">
    <property type="component" value="Unassembled WGS sequence"/>
</dbReference>
<dbReference type="EMBL" id="JAACNO010001584">
    <property type="protein sequence ID" value="KAF4139083.1"/>
    <property type="molecule type" value="Genomic_DNA"/>
</dbReference>
<gene>
    <name evidence="3" type="ORF">GN958_ATG11745</name>
</gene>
<name>A0A8S9UEY7_PHYIN</name>
<evidence type="ECO:0000259" key="2">
    <source>
        <dbReference type="Pfam" id="PF20253"/>
    </source>
</evidence>
<dbReference type="PANTHER" id="PTHR38795">
    <property type="entry name" value="DUF6604 DOMAIN-CONTAINING PROTEIN"/>
    <property type="match status" value="1"/>
</dbReference>
<feature type="region of interest" description="Disordered" evidence="1">
    <location>
        <begin position="19"/>
        <end position="66"/>
    </location>
</feature>
<sequence>MFSSRAFDGFLNVEPACSSEAHRVESENLKINSGQSTKKKKKKNNKKRKNRNKGNNAGDEATETATTEKDDVAEVTKMLQQPACQCAITLRERVAAFFADSEHGHEHFLEQLRSWYNTRKEVEVEPGNVETAVEVESSKFENYYEALEVDEDYFPDEDTYVPEPSAPTKLRVDRQKVLEEAFAEDMRLEVVYFFVELEELGEKVFEMYKSVKKQQRTMLEATVVTKLAIDTANSLTATLQLRYPSLQTAGDFRRLVFDPEKKRLGALMTQAMDAAWDAMIEEKVYKPATGQGMFLADFFIIATTLKSFSDMIPPSSRYRIDLPPGFYGENYDEERTPEYLLAGSNGMVIFLLQNLSELYNTLIFSKVTTASSYDTTAVPDWGLAGSFLTAMDKYFTSHEIEMSTVFVCLCWIKSAGALQGDGGLSRNTSLTLKHTADLLTRINVCVAKGAVKAADKELQKALETYAQQLKRSALNDHLAAINPLVAGLTMLDHHLEYLDLASEAVATSKLRSFCHVYSALANEGLCCRIQFFEDILDLYGEMIFTPSRAAAVRGAYYRTFLLSSDLKATALDAAIRDNTPASVDSIKVRPIQYLNEMSKIFRLMTKNDTSFLEGVSSKGLLDKAADICSHELFDTRVLSRDMLKLNDDLSDAFSEMYSALDERRVCFLDGMAVRVTQTCDCLRPNDAFDIRALPGCPYPGSELISDELAIAMCKKIAAVIETKFDG</sequence>
<dbReference type="AlphaFoldDB" id="A0A8S9UEY7"/>
<accession>A0A8S9UEY7</accession>
<reference evidence="3" key="1">
    <citation type="submission" date="2020-03" db="EMBL/GenBank/DDBJ databases">
        <title>Hybrid Assembly of Korean Phytophthora infestans isolates.</title>
        <authorList>
            <person name="Prokchorchik M."/>
            <person name="Lee Y."/>
            <person name="Seo J."/>
            <person name="Cho J.-H."/>
            <person name="Park Y.-E."/>
            <person name="Jang D.-C."/>
            <person name="Im J.-S."/>
            <person name="Choi J.-G."/>
            <person name="Park H.-J."/>
            <person name="Lee G.-B."/>
            <person name="Lee Y.-G."/>
            <person name="Hong S.-Y."/>
            <person name="Cho K."/>
            <person name="Sohn K.H."/>
        </authorList>
    </citation>
    <scope>NUCLEOTIDE SEQUENCE</scope>
    <source>
        <strain evidence="3">KR_2_A2</strain>
    </source>
</reference>
<feature type="compositionally biased region" description="Basic residues" evidence="1">
    <location>
        <begin position="37"/>
        <end position="52"/>
    </location>
</feature>
<dbReference type="PANTHER" id="PTHR38795:SF1">
    <property type="entry name" value="DUF6604 DOMAIN-CONTAINING PROTEIN"/>
    <property type="match status" value="1"/>
</dbReference>
<evidence type="ECO:0000313" key="3">
    <source>
        <dbReference type="EMBL" id="KAF4139083.1"/>
    </source>
</evidence>
<evidence type="ECO:0000256" key="1">
    <source>
        <dbReference type="SAM" id="MobiDB-lite"/>
    </source>
</evidence>
<feature type="compositionally biased region" description="Low complexity" evidence="1">
    <location>
        <begin position="53"/>
        <end position="65"/>
    </location>
</feature>
<dbReference type="Pfam" id="PF20253">
    <property type="entry name" value="DUF6604"/>
    <property type="match status" value="1"/>
</dbReference>
<proteinExistence type="predicted"/>
<protein>
    <recommendedName>
        <fullName evidence="2">DUF6604 domain-containing protein</fullName>
    </recommendedName>
</protein>
<feature type="domain" description="DUF6604" evidence="2">
    <location>
        <begin position="27"/>
        <end position="239"/>
    </location>
</feature>